<dbReference type="WBParaSite" id="HDID_0000103601-mRNA-1">
    <property type="protein sequence ID" value="HDID_0000103601-mRNA-1"/>
    <property type="gene ID" value="HDID_0000103601"/>
</dbReference>
<sequence>MESDSVLSLPSGWLYKWTNYLKGYRKSHPNAVSHTCMGTIDLTNITISPKGSGNSFILREVRGRSYHLRALNEQDKRRWISVLTTAKSKLIQSHNGLESDSYSDDMNSYVRSRNSGKVSQNNNSGTSVASSWRSFGRFRRKHRPTLTASSTTQEDASPDVTVSLRFGKRKSDPNSAMHSPLANGSRATEVSSVKFTPPYTYSPQRRRCTLNAGLTSELRATREFQHQLNSVDSAFDNFVIQANHVVGSIRDVTISATDKNKSNTSVLVAKLVNLQSTIDGLVEVNLIDIFPWFQTCQKTMTAWTTSTEWFQRQLASEYDKSARLERTVEQLAKQHRALETQFYSSYASLSSGTTRPISPIPSINLMVPASPQPRDTTRPPKHALALMHCFFKRCPAGGISNSSGARGSDDTILIHPSFASLGSLRNVDESSGSEEDDLVTAAADEGIFAVPCGNRPYLSSPSPGRSPSPTNIVSATFIFSIFIFQRLHF</sequence>
<accession>A0A0R3S9T2</accession>
<evidence type="ECO:0000313" key="6">
    <source>
        <dbReference type="WBParaSite" id="HDID_0000103601-mRNA-1"/>
    </source>
</evidence>
<reference evidence="6" key="1">
    <citation type="submission" date="2017-02" db="UniProtKB">
        <authorList>
            <consortium name="WormBaseParasite"/>
        </authorList>
    </citation>
    <scope>IDENTIFICATION</scope>
</reference>
<gene>
    <name evidence="4" type="ORF">HDID_LOCUS1037</name>
</gene>
<dbReference type="Proteomes" id="UP000274504">
    <property type="component" value="Unassembled WGS sequence"/>
</dbReference>
<feature type="region of interest" description="Disordered" evidence="2">
    <location>
        <begin position="166"/>
        <end position="189"/>
    </location>
</feature>
<protein>
    <submittedName>
        <fullName evidence="6">PH domain-containing protein</fullName>
    </submittedName>
</protein>
<evidence type="ECO:0000259" key="3">
    <source>
        <dbReference type="PROSITE" id="PS50003"/>
    </source>
</evidence>
<dbReference type="AlphaFoldDB" id="A0A0R3S9T2"/>
<dbReference type="InterPro" id="IPR001849">
    <property type="entry name" value="PH_domain"/>
</dbReference>
<evidence type="ECO:0000313" key="4">
    <source>
        <dbReference type="EMBL" id="VDL18498.1"/>
    </source>
</evidence>
<feature type="region of interest" description="Disordered" evidence="2">
    <location>
        <begin position="111"/>
        <end position="132"/>
    </location>
</feature>
<dbReference type="SUPFAM" id="SSF50729">
    <property type="entry name" value="PH domain-like"/>
    <property type="match status" value="1"/>
</dbReference>
<dbReference type="SMR" id="A0A0R3S9T2"/>
<keyword evidence="1" id="KW-0175">Coiled coil</keyword>
<feature type="domain" description="PH" evidence="3">
    <location>
        <begin position="1"/>
        <end position="88"/>
    </location>
</feature>
<feature type="coiled-coil region" evidence="1">
    <location>
        <begin position="314"/>
        <end position="341"/>
    </location>
</feature>
<dbReference type="InterPro" id="IPR011993">
    <property type="entry name" value="PH-like_dom_sf"/>
</dbReference>
<dbReference type="Gene3D" id="2.30.29.30">
    <property type="entry name" value="Pleckstrin-homology domain (PH domain)/Phosphotyrosine-binding domain (PTB)"/>
    <property type="match status" value="1"/>
</dbReference>
<name>A0A0R3S9T2_HYMDI</name>
<reference evidence="4 5" key="2">
    <citation type="submission" date="2018-11" db="EMBL/GenBank/DDBJ databases">
        <authorList>
            <consortium name="Pathogen Informatics"/>
        </authorList>
    </citation>
    <scope>NUCLEOTIDE SEQUENCE [LARGE SCALE GENOMIC DNA]</scope>
</reference>
<evidence type="ECO:0000313" key="5">
    <source>
        <dbReference type="Proteomes" id="UP000274504"/>
    </source>
</evidence>
<evidence type="ECO:0000256" key="2">
    <source>
        <dbReference type="SAM" id="MobiDB-lite"/>
    </source>
</evidence>
<dbReference type="SMART" id="SM00233">
    <property type="entry name" value="PH"/>
    <property type="match status" value="1"/>
</dbReference>
<dbReference type="STRING" id="6216.A0A0R3S9T2"/>
<dbReference type="EMBL" id="UYSG01000164">
    <property type="protein sequence ID" value="VDL18498.1"/>
    <property type="molecule type" value="Genomic_DNA"/>
</dbReference>
<organism evidence="6">
    <name type="scientific">Hymenolepis diminuta</name>
    <name type="common">Rat tapeworm</name>
    <dbReference type="NCBI Taxonomy" id="6216"/>
    <lineage>
        <taxon>Eukaryota</taxon>
        <taxon>Metazoa</taxon>
        <taxon>Spiralia</taxon>
        <taxon>Lophotrochozoa</taxon>
        <taxon>Platyhelminthes</taxon>
        <taxon>Cestoda</taxon>
        <taxon>Eucestoda</taxon>
        <taxon>Cyclophyllidea</taxon>
        <taxon>Hymenolepididae</taxon>
        <taxon>Hymenolepis</taxon>
    </lineage>
</organism>
<dbReference type="PROSITE" id="PS50003">
    <property type="entry name" value="PH_DOMAIN"/>
    <property type="match status" value="1"/>
</dbReference>
<dbReference type="OrthoDB" id="1854502at2759"/>
<proteinExistence type="predicted"/>
<evidence type="ECO:0000256" key="1">
    <source>
        <dbReference type="SAM" id="Coils"/>
    </source>
</evidence>